<organism evidence="3 4">
    <name type="scientific">Microbacterium insulae</name>
    <dbReference type="NCBI Taxonomy" id="483014"/>
    <lineage>
        <taxon>Bacteria</taxon>
        <taxon>Bacillati</taxon>
        <taxon>Actinomycetota</taxon>
        <taxon>Actinomycetes</taxon>
        <taxon>Micrococcales</taxon>
        <taxon>Microbacteriaceae</taxon>
        <taxon>Microbacterium</taxon>
    </lineage>
</organism>
<keyword evidence="1 3" id="KW-0808">Transferase</keyword>
<protein>
    <submittedName>
        <fullName evidence="3">GNAT family N-acetyltransferase</fullName>
        <ecNumber evidence="3">2.3.-.-</ecNumber>
    </submittedName>
</protein>
<dbReference type="PANTHER" id="PTHR13947:SF37">
    <property type="entry name" value="LD18367P"/>
    <property type="match status" value="1"/>
</dbReference>
<dbReference type="InterPro" id="IPR000182">
    <property type="entry name" value="GNAT_dom"/>
</dbReference>
<reference evidence="4" key="1">
    <citation type="journal article" date="2019" name="Int. J. Syst. Evol. Microbiol.">
        <title>The Global Catalogue of Microorganisms (GCM) 10K type strain sequencing project: providing services to taxonomists for standard genome sequencing and annotation.</title>
        <authorList>
            <consortium name="The Broad Institute Genomics Platform"/>
            <consortium name="The Broad Institute Genome Sequencing Center for Infectious Disease"/>
            <person name="Wu L."/>
            <person name="Ma J."/>
        </authorList>
    </citation>
    <scope>NUCLEOTIDE SEQUENCE [LARGE SCALE GENOMIC DNA]</scope>
    <source>
        <strain evidence="4">CCUG 54523</strain>
    </source>
</reference>
<comment type="caution">
    <text evidence="3">The sequence shown here is derived from an EMBL/GenBank/DDBJ whole genome shotgun (WGS) entry which is preliminary data.</text>
</comment>
<dbReference type="PROSITE" id="PS51186">
    <property type="entry name" value="GNAT"/>
    <property type="match status" value="1"/>
</dbReference>
<dbReference type="EMBL" id="JBHTII010000001">
    <property type="protein sequence ID" value="MFD0789385.1"/>
    <property type="molecule type" value="Genomic_DNA"/>
</dbReference>
<keyword evidence="3" id="KW-0012">Acyltransferase</keyword>
<evidence type="ECO:0000259" key="2">
    <source>
        <dbReference type="PROSITE" id="PS51186"/>
    </source>
</evidence>
<dbReference type="SUPFAM" id="SSF55729">
    <property type="entry name" value="Acyl-CoA N-acyltransferases (Nat)"/>
    <property type="match status" value="1"/>
</dbReference>
<proteinExistence type="predicted"/>
<name>A0ABW3AEH7_9MICO</name>
<dbReference type="Gene3D" id="3.40.630.30">
    <property type="match status" value="1"/>
</dbReference>
<evidence type="ECO:0000256" key="1">
    <source>
        <dbReference type="ARBA" id="ARBA00022679"/>
    </source>
</evidence>
<gene>
    <name evidence="3" type="ORF">ACFQ0P_03165</name>
</gene>
<dbReference type="RefSeq" id="WP_204980323.1">
    <property type="nucleotide sequence ID" value="NZ_JBHTII010000001.1"/>
</dbReference>
<dbReference type="EC" id="2.3.-.-" evidence="3"/>
<feature type="domain" description="N-acetyltransferase" evidence="2">
    <location>
        <begin position="16"/>
        <end position="165"/>
    </location>
</feature>
<dbReference type="PANTHER" id="PTHR13947">
    <property type="entry name" value="GNAT FAMILY N-ACETYLTRANSFERASE"/>
    <property type="match status" value="1"/>
</dbReference>
<dbReference type="InterPro" id="IPR050769">
    <property type="entry name" value="NAT_camello-type"/>
</dbReference>
<keyword evidence="4" id="KW-1185">Reference proteome</keyword>
<dbReference type="CDD" id="cd04301">
    <property type="entry name" value="NAT_SF"/>
    <property type="match status" value="1"/>
</dbReference>
<evidence type="ECO:0000313" key="4">
    <source>
        <dbReference type="Proteomes" id="UP001597055"/>
    </source>
</evidence>
<dbReference type="GO" id="GO:0016746">
    <property type="term" value="F:acyltransferase activity"/>
    <property type="evidence" value="ECO:0007669"/>
    <property type="project" value="UniProtKB-KW"/>
</dbReference>
<dbReference type="InterPro" id="IPR016181">
    <property type="entry name" value="Acyl_CoA_acyltransferase"/>
</dbReference>
<sequence>MAGAKHAGNGGLRMTITVRPYESRDWDDIRRIHDAARLDELRGAGLLEAYLDLEATYENEGLFDDDVWVAELDGRVAGFLAGSPGEITWAYVDPALYRRGVGRALVQHVLDRATGPVELEVLDGNAARAFYEAVGFEWEATTTGKLAGNEAFPATGHTLVWRPATKD</sequence>
<dbReference type="Pfam" id="PF13508">
    <property type="entry name" value="Acetyltransf_7"/>
    <property type="match status" value="1"/>
</dbReference>
<dbReference type="Proteomes" id="UP001597055">
    <property type="component" value="Unassembled WGS sequence"/>
</dbReference>
<accession>A0ABW3AEH7</accession>
<evidence type="ECO:0000313" key="3">
    <source>
        <dbReference type="EMBL" id="MFD0789385.1"/>
    </source>
</evidence>